<dbReference type="InterPro" id="IPR046956">
    <property type="entry name" value="RLP23-like"/>
</dbReference>
<protein>
    <submittedName>
        <fullName evidence="10">Uncharacterized protein</fullName>
    </submittedName>
</protein>
<keyword evidence="6" id="KW-1133">Transmembrane helix</keyword>
<evidence type="ECO:0000256" key="7">
    <source>
        <dbReference type="ARBA" id="ARBA00023136"/>
    </source>
</evidence>
<keyword evidence="9" id="KW-0325">Glycoprotein</keyword>
<evidence type="ECO:0000256" key="9">
    <source>
        <dbReference type="ARBA" id="ARBA00023180"/>
    </source>
</evidence>
<dbReference type="InterPro" id="IPR032675">
    <property type="entry name" value="LRR_dom_sf"/>
</dbReference>
<evidence type="ECO:0000256" key="4">
    <source>
        <dbReference type="ARBA" id="ARBA00022729"/>
    </source>
</evidence>
<keyword evidence="11" id="KW-1185">Reference proteome</keyword>
<keyword evidence="4" id="KW-0732">Signal</keyword>
<name>A0A6A6MPT1_HEVBR</name>
<keyword evidence="7" id="KW-0472">Membrane</keyword>
<evidence type="ECO:0000256" key="5">
    <source>
        <dbReference type="ARBA" id="ARBA00022737"/>
    </source>
</evidence>
<sequence length="187" mass="20911">MSLAAQSLVSLHLQNNNLQGKILMSLRHLESLETLDLSMNAFDGFIPSWIGENLSSLKILSLHSNKFEGEIPLQLCFLASLHILNLANNMMIGTIPTCFGNFTAIIMHEDKGLWDYHTSENPYVHYDKDSYGENVQDSSLLETAANGEKILNKTQVKRAPDHIKRTAHIYGDSEMSCAEHVATCIYS</sequence>
<proteinExistence type="predicted"/>
<reference evidence="10 11" key="1">
    <citation type="journal article" date="2020" name="Mol. Plant">
        <title>The Chromosome-Based Rubber Tree Genome Provides New Insights into Spurge Genome Evolution and Rubber Biosynthesis.</title>
        <authorList>
            <person name="Liu J."/>
            <person name="Shi C."/>
            <person name="Shi C.C."/>
            <person name="Li W."/>
            <person name="Zhang Q.J."/>
            <person name="Zhang Y."/>
            <person name="Li K."/>
            <person name="Lu H.F."/>
            <person name="Shi C."/>
            <person name="Zhu S.T."/>
            <person name="Xiao Z.Y."/>
            <person name="Nan H."/>
            <person name="Yue Y."/>
            <person name="Zhu X.G."/>
            <person name="Wu Y."/>
            <person name="Hong X.N."/>
            <person name="Fan G.Y."/>
            <person name="Tong Y."/>
            <person name="Zhang D."/>
            <person name="Mao C.L."/>
            <person name="Liu Y.L."/>
            <person name="Hao S.J."/>
            <person name="Liu W.Q."/>
            <person name="Lv M.Q."/>
            <person name="Zhang H.B."/>
            <person name="Liu Y."/>
            <person name="Hu-Tang G.R."/>
            <person name="Wang J.P."/>
            <person name="Wang J.H."/>
            <person name="Sun Y.H."/>
            <person name="Ni S.B."/>
            <person name="Chen W.B."/>
            <person name="Zhang X.C."/>
            <person name="Jiao Y.N."/>
            <person name="Eichler E.E."/>
            <person name="Li G.H."/>
            <person name="Liu X."/>
            <person name="Gao L.Z."/>
        </authorList>
    </citation>
    <scope>NUCLEOTIDE SEQUENCE [LARGE SCALE GENOMIC DNA]</scope>
    <source>
        <strain evidence="11">cv. GT1</strain>
        <tissue evidence="10">Leaf</tissue>
    </source>
</reference>
<organism evidence="10 11">
    <name type="scientific">Hevea brasiliensis</name>
    <name type="common">Para rubber tree</name>
    <name type="synonym">Siphonia brasiliensis</name>
    <dbReference type="NCBI Taxonomy" id="3981"/>
    <lineage>
        <taxon>Eukaryota</taxon>
        <taxon>Viridiplantae</taxon>
        <taxon>Streptophyta</taxon>
        <taxon>Embryophyta</taxon>
        <taxon>Tracheophyta</taxon>
        <taxon>Spermatophyta</taxon>
        <taxon>Magnoliopsida</taxon>
        <taxon>eudicotyledons</taxon>
        <taxon>Gunneridae</taxon>
        <taxon>Pentapetalae</taxon>
        <taxon>rosids</taxon>
        <taxon>fabids</taxon>
        <taxon>Malpighiales</taxon>
        <taxon>Euphorbiaceae</taxon>
        <taxon>Crotonoideae</taxon>
        <taxon>Micrandreae</taxon>
        <taxon>Hevea</taxon>
    </lineage>
</organism>
<gene>
    <name evidence="10" type="ORF">GH714_040182</name>
</gene>
<dbReference type="SUPFAM" id="SSF52058">
    <property type="entry name" value="L domain-like"/>
    <property type="match status" value="1"/>
</dbReference>
<dbReference type="Pfam" id="PF00560">
    <property type="entry name" value="LRR_1"/>
    <property type="match status" value="4"/>
</dbReference>
<dbReference type="GO" id="GO:0016020">
    <property type="term" value="C:membrane"/>
    <property type="evidence" value="ECO:0007669"/>
    <property type="project" value="UniProtKB-SubCell"/>
</dbReference>
<dbReference type="PANTHER" id="PTHR48063">
    <property type="entry name" value="LRR RECEPTOR-LIKE KINASE"/>
    <property type="match status" value="1"/>
</dbReference>
<keyword evidence="8" id="KW-0675">Receptor</keyword>
<evidence type="ECO:0000256" key="3">
    <source>
        <dbReference type="ARBA" id="ARBA00022692"/>
    </source>
</evidence>
<comment type="subcellular location">
    <subcellularLocation>
        <location evidence="1">Membrane</location>
        <topology evidence="1">Single-pass type I membrane protein</topology>
    </subcellularLocation>
</comment>
<dbReference type="InterPro" id="IPR001611">
    <property type="entry name" value="Leu-rich_rpt"/>
</dbReference>
<dbReference type="EMBL" id="JAAGAX010000005">
    <property type="protein sequence ID" value="KAF2315660.1"/>
    <property type="molecule type" value="Genomic_DNA"/>
</dbReference>
<evidence type="ECO:0000256" key="1">
    <source>
        <dbReference type="ARBA" id="ARBA00004479"/>
    </source>
</evidence>
<dbReference type="PANTHER" id="PTHR48063:SF112">
    <property type="entry name" value="RECEPTOR LIKE PROTEIN 30-LIKE"/>
    <property type="match status" value="1"/>
</dbReference>
<evidence type="ECO:0000313" key="11">
    <source>
        <dbReference type="Proteomes" id="UP000467840"/>
    </source>
</evidence>
<comment type="caution">
    <text evidence="10">The sequence shown here is derived from an EMBL/GenBank/DDBJ whole genome shotgun (WGS) entry which is preliminary data.</text>
</comment>
<dbReference type="Proteomes" id="UP000467840">
    <property type="component" value="Chromosome 15"/>
</dbReference>
<keyword evidence="2" id="KW-0433">Leucine-rich repeat</keyword>
<dbReference type="AlphaFoldDB" id="A0A6A6MPT1"/>
<accession>A0A6A6MPT1</accession>
<evidence type="ECO:0000313" key="10">
    <source>
        <dbReference type="EMBL" id="KAF2315660.1"/>
    </source>
</evidence>
<keyword evidence="3" id="KW-0812">Transmembrane</keyword>
<evidence type="ECO:0000256" key="2">
    <source>
        <dbReference type="ARBA" id="ARBA00022614"/>
    </source>
</evidence>
<evidence type="ECO:0000256" key="6">
    <source>
        <dbReference type="ARBA" id="ARBA00022989"/>
    </source>
</evidence>
<evidence type="ECO:0000256" key="8">
    <source>
        <dbReference type="ARBA" id="ARBA00023170"/>
    </source>
</evidence>
<dbReference type="FunFam" id="3.80.10.10:FF:000383">
    <property type="entry name" value="Leucine-rich repeat receptor protein kinase EMS1"/>
    <property type="match status" value="1"/>
</dbReference>
<keyword evidence="5" id="KW-0677">Repeat</keyword>
<dbReference type="Gene3D" id="3.80.10.10">
    <property type="entry name" value="Ribonuclease Inhibitor"/>
    <property type="match status" value="1"/>
</dbReference>